<evidence type="ECO:0000313" key="6">
    <source>
        <dbReference type="Proteomes" id="UP000193560"/>
    </source>
</evidence>
<dbReference type="SMART" id="SM00386">
    <property type="entry name" value="HAT"/>
    <property type="match status" value="7"/>
</dbReference>
<feature type="compositionally biased region" description="Basic residues" evidence="4">
    <location>
        <begin position="77"/>
        <end position="88"/>
    </location>
</feature>
<sequence length="1164" mass="134714">MSKSDKPSSIPPPPSFTTAPDVFQPIPTPSFKSAPQLHELDDADTSKIKSLPDKRRDVTKGKSRRDRSKSPNERPHRSNHRHSRKRSRSPIPYLDKQSIEHSSSRRSRSPSHKYDDRSATKRSRRSRSQSPVKRKDRSRRSRSRSPVGRKDKAKHSKEKQSRRSPSPLQSGGKLETGLSFTIDKKGDSTYLKYGPDNYAVPSYRRQGYGRVLGLLDTKKIDPSMNKNGNYLEIVGRKKPTNSAIRGLSMSNLPMKDRTLIRPGKDDGQAFSNPTGFIDIPPTIILDSSASTDSEAGLISSGVDYRSIAGSSTDKKNESDHDIPQHGENTEDFIRQRTIQYNKELAEDPSNVENWLAFINFQDEISKGLDTDAKRKSKTAKNTLNDVKISIFNKALENNPTSVELWLAYLRCGGEIWDTLTLLKNWDKALEKIPDSIQLWSDYINMRQTNFSSFSFDDCVRVFEDCLHTLHQKSKRLQAYDHHDAQSMEELEIVESLMVYVVLRLCLFMKQAGYEERAFASIQALVEFCLFPPLIYEMSPSITLSRMISDFSKFWDSEVPRFGESGAKGWRSYYAKTQNEEEIEKMAAKHFEKDDELYEIDTIMDWLQHEQAQQRKHVLPRRMNDTEQISIDDDPFRVVLAEDIANILFKITTAAAKTSLNYSIFVFLGLPYSPPGVGTNTHFSTDTFTHNDLYLNGFWPPTTEQYHRISYVANVPMEAAQQNTQNPFDFPLSYPVNVEELFARRNHWFSCFGKQYLTKEEEIMFARNAFDQLLAIEKNDSHLAVCYLSFESSYGYKRGRKLAKKLLNDRRTDIRLWNAYAQMEKAHDKPEEARKVYQLALTAAKDFAHDDQLLTPLLYRMYAQLELEYGCRQESLNILMKMATNDSFGKSDTLAPSDIMKAEKYFDNAHQSAYHHMMEMDNEVLATVAYELLVCHALFRYLMDGVDAAEQVYQQVYDNLSSNKIEHGFISEKIRVSHIELLYHHAKRKDGDHQPRKLRQATMQGLTLFPNNTILLGLFIWNESKTWIYNRVQAFFTTNLENDPNVILWLVYTYVHLHRKQPYDVSLVQTLFEEAVRHPRTRSSILLWKLYIQHEIRLGNTQKAQALLYRSVRECPWSKDLYLFGFQELGSIMTTKELLDLTSLMMEKDIRIRLMIDQEELFELD</sequence>
<dbReference type="STRING" id="90262.A0A1X2I7E6"/>
<dbReference type="InterPro" id="IPR003107">
    <property type="entry name" value="HAT"/>
</dbReference>
<feature type="compositionally biased region" description="Basic and acidic residues" evidence="4">
    <location>
        <begin position="38"/>
        <end position="60"/>
    </location>
</feature>
<feature type="compositionally biased region" description="Basic residues" evidence="4">
    <location>
        <begin position="120"/>
        <end position="143"/>
    </location>
</feature>
<dbReference type="SUPFAM" id="SSF48452">
    <property type="entry name" value="TPR-like"/>
    <property type="match status" value="2"/>
</dbReference>
<dbReference type="GO" id="GO:0006396">
    <property type="term" value="P:RNA processing"/>
    <property type="evidence" value="ECO:0007669"/>
    <property type="project" value="InterPro"/>
</dbReference>
<feature type="region of interest" description="Disordered" evidence="4">
    <location>
        <begin position="1"/>
        <end position="180"/>
    </location>
</feature>
<proteinExistence type="inferred from homology"/>
<comment type="similarity">
    <text evidence="2">Belongs to the NRDE2 family.</text>
</comment>
<dbReference type="InterPro" id="IPR011990">
    <property type="entry name" value="TPR-like_helical_dom_sf"/>
</dbReference>
<accession>A0A1X2I7E6</accession>
<dbReference type="GO" id="GO:1902369">
    <property type="term" value="P:negative regulation of RNA catabolic process"/>
    <property type="evidence" value="ECO:0007669"/>
    <property type="project" value="TreeGrafter"/>
</dbReference>
<organism evidence="5 6">
    <name type="scientific">Absidia repens</name>
    <dbReference type="NCBI Taxonomy" id="90262"/>
    <lineage>
        <taxon>Eukaryota</taxon>
        <taxon>Fungi</taxon>
        <taxon>Fungi incertae sedis</taxon>
        <taxon>Mucoromycota</taxon>
        <taxon>Mucoromycotina</taxon>
        <taxon>Mucoromycetes</taxon>
        <taxon>Mucorales</taxon>
        <taxon>Cunninghamellaceae</taxon>
        <taxon>Absidia</taxon>
    </lineage>
</organism>
<dbReference type="OrthoDB" id="297219at2759"/>
<gene>
    <name evidence="5" type="ORF">BCR42DRAFT_422263</name>
</gene>
<comment type="caution">
    <text evidence="5">The sequence shown here is derived from an EMBL/GenBank/DDBJ whole genome shotgun (WGS) entry which is preliminary data.</text>
</comment>
<dbReference type="Proteomes" id="UP000193560">
    <property type="component" value="Unassembled WGS sequence"/>
</dbReference>
<reference evidence="5 6" key="1">
    <citation type="submission" date="2016-07" db="EMBL/GenBank/DDBJ databases">
        <title>Pervasive Adenine N6-methylation of Active Genes in Fungi.</title>
        <authorList>
            <consortium name="DOE Joint Genome Institute"/>
            <person name="Mondo S.J."/>
            <person name="Dannebaum R.O."/>
            <person name="Kuo R.C."/>
            <person name="Labutti K."/>
            <person name="Haridas S."/>
            <person name="Kuo A."/>
            <person name="Salamov A."/>
            <person name="Ahrendt S.R."/>
            <person name="Lipzen A."/>
            <person name="Sullivan W."/>
            <person name="Andreopoulos W.B."/>
            <person name="Clum A."/>
            <person name="Lindquist E."/>
            <person name="Daum C."/>
            <person name="Ramamoorthy G.K."/>
            <person name="Gryganskyi A."/>
            <person name="Culley D."/>
            <person name="Magnuson J.K."/>
            <person name="James T.Y."/>
            <person name="O'Malley M.A."/>
            <person name="Stajich J.E."/>
            <person name="Spatafora J.W."/>
            <person name="Visel A."/>
            <person name="Grigoriev I.V."/>
        </authorList>
    </citation>
    <scope>NUCLEOTIDE SEQUENCE [LARGE SCALE GENOMIC DNA]</scope>
    <source>
        <strain evidence="5 6">NRRL 1336</strain>
    </source>
</reference>
<dbReference type="InterPro" id="IPR013633">
    <property type="entry name" value="NRDE-2"/>
</dbReference>
<evidence type="ECO:0000256" key="3">
    <source>
        <dbReference type="ARBA" id="ARBA00023242"/>
    </source>
</evidence>
<dbReference type="GO" id="GO:0071013">
    <property type="term" value="C:catalytic step 2 spliceosome"/>
    <property type="evidence" value="ECO:0007669"/>
    <property type="project" value="TreeGrafter"/>
</dbReference>
<evidence type="ECO:0000256" key="2">
    <source>
        <dbReference type="ARBA" id="ARBA00009265"/>
    </source>
</evidence>
<name>A0A1X2I7E6_9FUNG</name>
<dbReference type="EMBL" id="MCGE01000023">
    <property type="protein sequence ID" value="ORZ10885.1"/>
    <property type="molecule type" value="Genomic_DNA"/>
</dbReference>
<dbReference type="GO" id="GO:0031048">
    <property type="term" value="P:regulatory ncRNA-mediated heterochromatin formation"/>
    <property type="evidence" value="ECO:0007669"/>
    <property type="project" value="TreeGrafter"/>
</dbReference>
<feature type="compositionally biased region" description="Basic residues" evidence="4">
    <location>
        <begin position="151"/>
        <end position="162"/>
    </location>
</feature>
<evidence type="ECO:0000256" key="4">
    <source>
        <dbReference type="SAM" id="MobiDB-lite"/>
    </source>
</evidence>
<keyword evidence="3" id="KW-0539">Nucleus</keyword>
<dbReference type="PANTHER" id="PTHR13471:SF0">
    <property type="entry name" value="NUCLEAR EXOSOME REGULATOR NRDE2"/>
    <property type="match status" value="1"/>
</dbReference>
<dbReference type="Gene3D" id="1.25.40.10">
    <property type="entry name" value="Tetratricopeptide repeat domain"/>
    <property type="match status" value="3"/>
</dbReference>
<feature type="compositionally biased region" description="Basic and acidic residues" evidence="4">
    <location>
        <begin position="312"/>
        <end position="330"/>
    </location>
</feature>
<comment type="subcellular location">
    <subcellularLocation>
        <location evidence="1">Nucleus</location>
    </subcellularLocation>
</comment>
<feature type="region of interest" description="Disordered" evidence="4">
    <location>
        <begin position="309"/>
        <end position="330"/>
    </location>
</feature>
<dbReference type="Pfam" id="PF08424">
    <property type="entry name" value="NRDE-2"/>
    <property type="match status" value="1"/>
</dbReference>
<protein>
    <submittedName>
        <fullName evidence="5">NRDE-2, necessary for RNA interference-domain-containing protein</fullName>
    </submittedName>
</protein>
<keyword evidence="6" id="KW-1185">Reference proteome</keyword>
<dbReference type="AlphaFoldDB" id="A0A1X2I7E6"/>
<evidence type="ECO:0000256" key="1">
    <source>
        <dbReference type="ARBA" id="ARBA00004123"/>
    </source>
</evidence>
<dbReference type="PANTHER" id="PTHR13471">
    <property type="entry name" value="TETRATRICOPEPTIDE-LIKE HELICAL"/>
    <property type="match status" value="1"/>
</dbReference>
<evidence type="ECO:0000313" key="5">
    <source>
        <dbReference type="EMBL" id="ORZ10885.1"/>
    </source>
</evidence>